<organism evidence="1 2">
    <name type="scientific">Periconia macrospinosa</name>
    <dbReference type="NCBI Taxonomy" id="97972"/>
    <lineage>
        <taxon>Eukaryota</taxon>
        <taxon>Fungi</taxon>
        <taxon>Dikarya</taxon>
        <taxon>Ascomycota</taxon>
        <taxon>Pezizomycotina</taxon>
        <taxon>Dothideomycetes</taxon>
        <taxon>Pleosporomycetidae</taxon>
        <taxon>Pleosporales</taxon>
        <taxon>Massarineae</taxon>
        <taxon>Periconiaceae</taxon>
        <taxon>Periconia</taxon>
    </lineage>
</organism>
<protein>
    <submittedName>
        <fullName evidence="1">Uncharacterized protein</fullName>
    </submittedName>
</protein>
<dbReference type="OrthoDB" id="5313288at2759"/>
<accession>A0A2V1EDZ6</accession>
<dbReference type="AlphaFoldDB" id="A0A2V1EDZ6"/>
<dbReference type="STRING" id="97972.A0A2V1EDZ6"/>
<sequence>MSPTLDTLPPEILFTILSYTSPFSTLPLPNHPLYTVAATSKYLCNVAEEYSRGLLKRHANLSPPKTFKSGAFTCRRRWVRWLKETCQLCGRKSTRKAILEPGLTCCNKCDRDNYPKMTQTEAITTHGLSKLDLFTPNRLHPTLPPLVLGTYTCMGGETLMLSTRTVLDRKAHIHDLLGEQKAADTNYLRRRIAAHDRLIRHMGVVFRVRNGVGRWYIQHHIPNRGDPNAKSKVPKSMASAESRAAYVTANLKREWEAMGISISGHANSPTIIEID</sequence>
<dbReference type="EMBL" id="KZ805300">
    <property type="protein sequence ID" value="PVI08586.1"/>
    <property type="molecule type" value="Genomic_DNA"/>
</dbReference>
<evidence type="ECO:0000313" key="2">
    <source>
        <dbReference type="Proteomes" id="UP000244855"/>
    </source>
</evidence>
<dbReference type="Proteomes" id="UP000244855">
    <property type="component" value="Unassembled WGS sequence"/>
</dbReference>
<name>A0A2V1EDZ6_9PLEO</name>
<reference evidence="1 2" key="1">
    <citation type="journal article" date="2018" name="Sci. Rep.">
        <title>Comparative genomics provides insights into the lifestyle and reveals functional heterogeneity of dark septate endophytic fungi.</title>
        <authorList>
            <person name="Knapp D.G."/>
            <person name="Nemeth J.B."/>
            <person name="Barry K."/>
            <person name="Hainaut M."/>
            <person name="Henrissat B."/>
            <person name="Johnson J."/>
            <person name="Kuo A."/>
            <person name="Lim J.H.P."/>
            <person name="Lipzen A."/>
            <person name="Nolan M."/>
            <person name="Ohm R.A."/>
            <person name="Tamas L."/>
            <person name="Grigoriev I.V."/>
            <person name="Spatafora J.W."/>
            <person name="Nagy L.G."/>
            <person name="Kovacs G.M."/>
        </authorList>
    </citation>
    <scope>NUCLEOTIDE SEQUENCE [LARGE SCALE GENOMIC DNA]</scope>
    <source>
        <strain evidence="1 2">DSE2036</strain>
    </source>
</reference>
<keyword evidence="2" id="KW-1185">Reference proteome</keyword>
<proteinExistence type="predicted"/>
<evidence type="ECO:0000313" key="1">
    <source>
        <dbReference type="EMBL" id="PVI08586.1"/>
    </source>
</evidence>
<gene>
    <name evidence="1" type="ORF">DM02DRAFT_6874</name>
</gene>